<dbReference type="EMBL" id="FTNC01000003">
    <property type="protein sequence ID" value="SIQ29752.1"/>
    <property type="molecule type" value="Genomic_DNA"/>
</dbReference>
<dbReference type="RefSeq" id="WP_076543903.1">
    <property type="nucleotide sequence ID" value="NZ_FTNC01000003.1"/>
</dbReference>
<gene>
    <name evidence="1" type="ORF">SAMN05421834_10346</name>
</gene>
<dbReference type="OrthoDB" id="2810383at2"/>
<keyword evidence="2" id="KW-1185">Reference proteome</keyword>
<name>A0A1N6RM20_9FIRM</name>
<dbReference type="STRING" id="56779.SAMN05421834_10346"/>
<proteinExistence type="predicted"/>
<dbReference type="Pfam" id="PF25924">
    <property type="entry name" value="MJECL33"/>
    <property type="match status" value="1"/>
</dbReference>
<protein>
    <submittedName>
        <fullName evidence="1">Uncharacterized protein</fullName>
    </submittedName>
</protein>
<dbReference type="Proteomes" id="UP000185669">
    <property type="component" value="Unassembled WGS sequence"/>
</dbReference>
<dbReference type="AlphaFoldDB" id="A0A1N6RM20"/>
<evidence type="ECO:0000313" key="1">
    <source>
        <dbReference type="EMBL" id="SIQ29752.1"/>
    </source>
</evidence>
<evidence type="ECO:0000313" key="2">
    <source>
        <dbReference type="Proteomes" id="UP000185669"/>
    </source>
</evidence>
<accession>A0A1N6RM20</accession>
<reference evidence="2" key="1">
    <citation type="submission" date="2017-01" db="EMBL/GenBank/DDBJ databases">
        <authorList>
            <person name="Varghese N."/>
            <person name="Submissions S."/>
        </authorList>
    </citation>
    <scope>NUCLEOTIDE SEQUENCE [LARGE SCALE GENOMIC DNA]</scope>
    <source>
        <strain evidence="2">ATCC 700103</strain>
    </source>
</reference>
<organism evidence="1 2">
    <name type="scientific">Halanaerobium kushneri</name>
    <dbReference type="NCBI Taxonomy" id="56779"/>
    <lineage>
        <taxon>Bacteria</taxon>
        <taxon>Bacillati</taxon>
        <taxon>Bacillota</taxon>
        <taxon>Clostridia</taxon>
        <taxon>Halanaerobiales</taxon>
        <taxon>Halanaerobiaceae</taxon>
        <taxon>Halanaerobium</taxon>
    </lineage>
</organism>
<dbReference type="InterPro" id="IPR058966">
    <property type="entry name" value="MJECL33-like"/>
</dbReference>
<sequence length="402" mass="47773">MSYYKSKQELFNYLNKHSAEKKDELDLHKTRSPLLKSYIVETSSKKKEKAFFDEINNYYDLSQLKGNIVEINDDQEDDKPAAWIESFNDRYFIFYSTRSTDTIENKLIKIIHDSPLLDTLWLADSFYYNFYNYIKDNFNDYRYVKLKMKYDSELVTNINKTIVSEDKPADLLEDLKSIETHKDFNLSESISKVNKILPELRKMKYWSAVNSIHMLRIPAKSGGGIDLYNNGKITNRSRSFIDLHHNIKFILDNYSYLNKLLEEKSWLKQERYNFKSSGYTIKGSPVIIEFEEDLELTVFKNFIYKVFQQRNKNFRLWGEPLQLSEQRYHIYGLDLHLWKEVFLELTPKQFVLILPEGVCGNTINRFITNVQTFLEPNFNVYIGDESYEKFLEKSFIKGGLKS</sequence>